<feature type="transmembrane region" description="Helical" evidence="1">
    <location>
        <begin position="12"/>
        <end position="32"/>
    </location>
</feature>
<keyword evidence="1" id="KW-1133">Transmembrane helix</keyword>
<accession>A0A8S5NIG5</accession>
<sequence>MRIIITLRDILGLVGMIATLIFVLVVAIQEKLKNRKKDKRKKRGVNKI</sequence>
<proteinExistence type="predicted"/>
<protein>
    <submittedName>
        <fullName evidence="2">Uncharacterized protein</fullName>
    </submittedName>
</protein>
<keyword evidence="1" id="KW-0812">Transmembrane</keyword>
<keyword evidence="1" id="KW-0472">Membrane</keyword>
<reference evidence="2" key="1">
    <citation type="journal article" date="2021" name="Proc. Natl. Acad. Sci. U.S.A.">
        <title>A Catalog of Tens of Thousands of Viruses from Human Metagenomes Reveals Hidden Associations with Chronic Diseases.</title>
        <authorList>
            <person name="Tisza M.J."/>
            <person name="Buck C.B."/>
        </authorList>
    </citation>
    <scope>NUCLEOTIDE SEQUENCE</scope>
    <source>
        <strain evidence="2">CtUF252</strain>
    </source>
</reference>
<evidence type="ECO:0000256" key="1">
    <source>
        <dbReference type="SAM" id="Phobius"/>
    </source>
</evidence>
<evidence type="ECO:0000313" key="2">
    <source>
        <dbReference type="EMBL" id="DAD94098.1"/>
    </source>
</evidence>
<dbReference type="EMBL" id="BK015173">
    <property type="protein sequence ID" value="DAD94098.1"/>
    <property type="molecule type" value="Genomic_DNA"/>
</dbReference>
<organism evidence="2">
    <name type="scientific">Siphoviridae sp. ctUF252</name>
    <dbReference type="NCBI Taxonomy" id="2826350"/>
    <lineage>
        <taxon>Viruses</taxon>
        <taxon>Duplodnaviria</taxon>
        <taxon>Heunggongvirae</taxon>
        <taxon>Uroviricota</taxon>
        <taxon>Caudoviricetes</taxon>
    </lineage>
</organism>
<name>A0A8S5NIG5_9CAUD</name>